<dbReference type="EMBL" id="GGMS01005990">
    <property type="protein sequence ID" value="MBY75193.1"/>
    <property type="molecule type" value="Transcribed_RNA"/>
</dbReference>
<reference evidence="1" key="1">
    <citation type="submission" date="2018-04" db="EMBL/GenBank/DDBJ databases">
        <title>Transcriptome assembly of Sipha flava.</title>
        <authorList>
            <person name="Scully E.D."/>
            <person name="Geib S.M."/>
            <person name="Palmer N.A."/>
            <person name="Koch K."/>
            <person name="Bradshaw J."/>
            <person name="Heng-Moss T."/>
            <person name="Sarath G."/>
        </authorList>
    </citation>
    <scope>NUCLEOTIDE SEQUENCE</scope>
</reference>
<gene>
    <name evidence="1" type="ORF">g.157152</name>
</gene>
<dbReference type="AlphaFoldDB" id="A0A2S2QBU3"/>
<proteinExistence type="predicted"/>
<sequence length="124" mass="15123">MEVYYKKKAILAYLVHKKYVRTYDRRNLVHPFTDSRLLRGEFHTTFSDIRENPEKFFTYFRMSVRSFDELATKVSPKLISQDTCMRLSIPPLEKNSDRCLSKHSLFWSYRDNFHQRCSKFLYDF</sequence>
<dbReference type="OrthoDB" id="6571700at2759"/>
<name>A0A2S2QBU3_9HEMI</name>
<accession>A0A2S2QBU3</accession>
<evidence type="ECO:0000313" key="1">
    <source>
        <dbReference type="EMBL" id="MBY75193.1"/>
    </source>
</evidence>
<organism evidence="1">
    <name type="scientific">Sipha flava</name>
    <name type="common">yellow sugarcane aphid</name>
    <dbReference type="NCBI Taxonomy" id="143950"/>
    <lineage>
        <taxon>Eukaryota</taxon>
        <taxon>Metazoa</taxon>
        <taxon>Ecdysozoa</taxon>
        <taxon>Arthropoda</taxon>
        <taxon>Hexapoda</taxon>
        <taxon>Insecta</taxon>
        <taxon>Pterygota</taxon>
        <taxon>Neoptera</taxon>
        <taxon>Paraneoptera</taxon>
        <taxon>Hemiptera</taxon>
        <taxon>Sternorrhyncha</taxon>
        <taxon>Aphidomorpha</taxon>
        <taxon>Aphidoidea</taxon>
        <taxon>Aphididae</taxon>
        <taxon>Sipha</taxon>
    </lineage>
</organism>
<protein>
    <submittedName>
        <fullName evidence="1">Uncharacterized protein</fullName>
    </submittedName>
</protein>